<feature type="domain" description="DSBA-like thioredoxin" evidence="1">
    <location>
        <begin position="137"/>
        <end position="282"/>
    </location>
</feature>
<protein>
    <recommendedName>
        <fullName evidence="1">DSBA-like thioredoxin domain-containing protein</fullName>
    </recommendedName>
</protein>
<accession>A0A8I7B9L2</accession>
<dbReference type="Proteomes" id="UP000011116">
    <property type="component" value="Chromosome 5H"/>
</dbReference>
<proteinExistence type="predicted"/>
<dbReference type="GO" id="GO:0016491">
    <property type="term" value="F:oxidoreductase activity"/>
    <property type="evidence" value="ECO:0007669"/>
    <property type="project" value="InterPro"/>
</dbReference>
<dbReference type="PANTHER" id="PTHR33875">
    <property type="entry name" value="OS09G0542200 PROTEIN"/>
    <property type="match status" value="1"/>
</dbReference>
<evidence type="ECO:0000259" key="1">
    <source>
        <dbReference type="Pfam" id="PF01323"/>
    </source>
</evidence>
<dbReference type="CDD" id="cd02972">
    <property type="entry name" value="DsbA_family"/>
    <property type="match status" value="1"/>
</dbReference>
<reference evidence="3" key="1">
    <citation type="journal article" date="2012" name="Nature">
        <title>A physical, genetic and functional sequence assembly of the barley genome.</title>
        <authorList>
            <consortium name="The International Barley Genome Sequencing Consortium"/>
            <person name="Mayer K.F."/>
            <person name="Waugh R."/>
            <person name="Brown J.W."/>
            <person name="Schulman A."/>
            <person name="Langridge P."/>
            <person name="Platzer M."/>
            <person name="Fincher G.B."/>
            <person name="Muehlbauer G.J."/>
            <person name="Sato K."/>
            <person name="Close T.J."/>
            <person name="Wise R.P."/>
            <person name="Stein N."/>
        </authorList>
    </citation>
    <scope>NUCLEOTIDE SEQUENCE [LARGE SCALE GENOMIC DNA]</scope>
    <source>
        <strain evidence="3">cv. Morex</strain>
    </source>
</reference>
<reference evidence="2" key="3">
    <citation type="submission" date="2022-01" db="UniProtKB">
        <authorList>
            <consortium name="EnsemblPlants"/>
        </authorList>
    </citation>
    <scope>IDENTIFICATION</scope>
    <source>
        <strain evidence="2">subsp. vulgare</strain>
    </source>
</reference>
<organism evidence="2 3">
    <name type="scientific">Hordeum vulgare subsp. vulgare</name>
    <name type="common">Domesticated barley</name>
    <dbReference type="NCBI Taxonomy" id="112509"/>
    <lineage>
        <taxon>Eukaryota</taxon>
        <taxon>Viridiplantae</taxon>
        <taxon>Streptophyta</taxon>
        <taxon>Embryophyta</taxon>
        <taxon>Tracheophyta</taxon>
        <taxon>Spermatophyta</taxon>
        <taxon>Magnoliopsida</taxon>
        <taxon>Liliopsida</taxon>
        <taxon>Poales</taxon>
        <taxon>Poaceae</taxon>
        <taxon>BOP clade</taxon>
        <taxon>Pooideae</taxon>
        <taxon>Triticodae</taxon>
        <taxon>Triticeae</taxon>
        <taxon>Hordeinae</taxon>
        <taxon>Hordeum</taxon>
    </lineage>
</organism>
<dbReference type="InterPro" id="IPR036249">
    <property type="entry name" value="Thioredoxin-like_sf"/>
</dbReference>
<reference evidence="2" key="2">
    <citation type="submission" date="2020-10" db="EMBL/GenBank/DDBJ databases">
        <authorList>
            <person name="Scholz U."/>
            <person name="Mascher M."/>
            <person name="Fiebig A."/>
        </authorList>
    </citation>
    <scope>NUCLEOTIDE SEQUENCE [LARGE SCALE GENOMIC DNA]</scope>
    <source>
        <strain evidence="2">cv. Morex</strain>
    </source>
</reference>
<dbReference type="InterPro" id="IPR001853">
    <property type="entry name" value="DSBA-like_thioredoxin_dom"/>
</dbReference>
<gene>
    <name evidence="2" type="primary">LOC123400205</name>
</gene>
<evidence type="ECO:0000313" key="3">
    <source>
        <dbReference type="Proteomes" id="UP000011116"/>
    </source>
</evidence>
<dbReference type="AlphaFoldDB" id="A0A8I7B9L2"/>
<sequence length="316" mass="33952">MSFPAKRREEKNISPRSIKLSWSTMATTASCPPSALLPIRSTTAGARLTSAHGSRANHATATATGGVAPARPLSMGMARALLPPRSPLLRRLLMAGALAASCTYFLLVIQAQASAPRRYDGFAYGVGAAAWKDAVLIEAFLDPLCPDSRDAWHPLRLAVERYSPLVSLIVHPFPLPYHTYSYHACRALHIANKLNSSSTYPVLELFFKNQGKFSNRATSSMSSTAVTGEISKMAAQAVGNSVSDFQSGFSDTRTDMAARVSFKYGCTRGVAGAPFFFVNGFLQPGGGSPIDYATWTSILDPLVAHHSQTIEMFTSV</sequence>
<name>A0A8I7B9L2_HORVV</name>
<dbReference type="Pfam" id="PF01323">
    <property type="entry name" value="DSBA"/>
    <property type="match status" value="1"/>
</dbReference>
<dbReference type="SUPFAM" id="SSF52833">
    <property type="entry name" value="Thioredoxin-like"/>
    <property type="match status" value="1"/>
</dbReference>
<evidence type="ECO:0000313" key="2">
    <source>
        <dbReference type="EnsemblPlants" id="HORVU.MOREX.r3.5HG0501200.1"/>
    </source>
</evidence>
<dbReference type="Gene3D" id="3.40.30.10">
    <property type="entry name" value="Glutaredoxin"/>
    <property type="match status" value="1"/>
</dbReference>
<dbReference type="Gramene" id="HORVU.MOREX.r3.5HG0501200.1">
    <property type="protein sequence ID" value="HORVU.MOREX.r3.5HG0501200.1"/>
    <property type="gene ID" value="HORVU.MOREX.r3.5HG0501200"/>
</dbReference>
<dbReference type="Gramene" id="HORVU.MOREX.r2.5HG0416020.1">
    <property type="protein sequence ID" value="HORVU.MOREX.r2.5HG0416020.1"/>
    <property type="gene ID" value="HORVU.MOREX.r2.5HG0416020"/>
</dbReference>
<dbReference type="PROSITE" id="PS51257">
    <property type="entry name" value="PROKAR_LIPOPROTEIN"/>
    <property type="match status" value="1"/>
</dbReference>
<keyword evidence="3" id="KW-1185">Reference proteome</keyword>
<dbReference type="SMR" id="A0A8I7B9L2"/>
<dbReference type="PANTHER" id="PTHR33875:SF2">
    <property type="entry name" value="ACR183CP"/>
    <property type="match status" value="1"/>
</dbReference>
<dbReference type="EnsemblPlants" id="HORVU.MOREX.r3.5HG0501200.1">
    <property type="protein sequence ID" value="HORVU.MOREX.r3.5HG0501200.1"/>
    <property type="gene ID" value="HORVU.MOREX.r3.5HG0501200"/>
</dbReference>